<evidence type="ECO:0000313" key="2">
    <source>
        <dbReference type="Proteomes" id="UP000638313"/>
    </source>
</evidence>
<organism evidence="1 2">
    <name type="scientific">Streptomyces mashuensis</name>
    <dbReference type="NCBI Taxonomy" id="33904"/>
    <lineage>
        <taxon>Bacteria</taxon>
        <taxon>Bacillati</taxon>
        <taxon>Actinomycetota</taxon>
        <taxon>Actinomycetes</taxon>
        <taxon>Kitasatosporales</taxon>
        <taxon>Streptomycetaceae</taxon>
        <taxon>Streptomyces</taxon>
    </lineage>
</organism>
<dbReference type="EMBL" id="BNBD01000023">
    <property type="protein sequence ID" value="GHF72834.1"/>
    <property type="molecule type" value="Genomic_DNA"/>
</dbReference>
<comment type="caution">
    <text evidence="1">The sequence shown here is derived from an EMBL/GenBank/DDBJ whole genome shotgun (WGS) entry which is preliminary data.</text>
</comment>
<protein>
    <submittedName>
        <fullName evidence="1">Uncharacterized protein</fullName>
    </submittedName>
</protein>
<proteinExistence type="predicted"/>
<reference evidence="1" key="2">
    <citation type="submission" date="2020-09" db="EMBL/GenBank/DDBJ databases">
        <authorList>
            <person name="Sun Q."/>
            <person name="Ohkuma M."/>
        </authorList>
    </citation>
    <scope>NUCLEOTIDE SEQUENCE</scope>
    <source>
        <strain evidence="1">JCM 4059</strain>
    </source>
</reference>
<sequence length="147" mass="16330">MQQHMRKWLKRGLVTALVVLPVWFVVTAVHEFLTADPFPPRPTRCTKVEDYAGGRIPEEATDVKCLDTSGWQDTSYTAEFRMPRKDVAARLVRAFPRAGIRHGQVDKQMLPPSAQNDSAGGEASSVYIDIAYEGTDTALVKLEALTP</sequence>
<evidence type="ECO:0000313" key="1">
    <source>
        <dbReference type="EMBL" id="GHF72834.1"/>
    </source>
</evidence>
<gene>
    <name evidence="1" type="ORF">GCM10010218_62540</name>
</gene>
<reference evidence="1" key="1">
    <citation type="journal article" date="2014" name="Int. J. Syst. Evol. Microbiol.">
        <title>Complete genome sequence of Corynebacterium casei LMG S-19264T (=DSM 44701T), isolated from a smear-ripened cheese.</title>
        <authorList>
            <consortium name="US DOE Joint Genome Institute (JGI-PGF)"/>
            <person name="Walter F."/>
            <person name="Albersmeier A."/>
            <person name="Kalinowski J."/>
            <person name="Ruckert C."/>
        </authorList>
    </citation>
    <scope>NUCLEOTIDE SEQUENCE</scope>
    <source>
        <strain evidence="1">JCM 4059</strain>
    </source>
</reference>
<name>A0A919B9M4_9ACTN</name>
<accession>A0A919B9M4</accession>
<dbReference type="RefSeq" id="WP_190133157.1">
    <property type="nucleotide sequence ID" value="NZ_BNBD01000023.1"/>
</dbReference>
<dbReference type="Proteomes" id="UP000638313">
    <property type="component" value="Unassembled WGS sequence"/>
</dbReference>
<keyword evidence="2" id="KW-1185">Reference proteome</keyword>
<dbReference type="AlphaFoldDB" id="A0A919B9M4"/>